<dbReference type="GO" id="GO:0006086">
    <property type="term" value="P:pyruvate decarboxylation to acetyl-CoA"/>
    <property type="evidence" value="ECO:0007669"/>
    <property type="project" value="InterPro"/>
</dbReference>
<dbReference type="NCBIfam" id="TIGR03182">
    <property type="entry name" value="PDH_E1_alph_y"/>
    <property type="match status" value="1"/>
</dbReference>
<dbReference type="AlphaFoldDB" id="A0AAU9FKG1"/>
<dbReference type="InterPro" id="IPR050642">
    <property type="entry name" value="PDH_E1_Alpha_Subunit"/>
</dbReference>
<keyword evidence="10" id="KW-1185">Reference proteome</keyword>
<evidence type="ECO:0000259" key="8">
    <source>
        <dbReference type="Pfam" id="PF00676"/>
    </source>
</evidence>
<organism evidence="9 10">
    <name type="scientific">Drosophila madeirensis</name>
    <name type="common">Fruit fly</name>
    <dbReference type="NCBI Taxonomy" id="30013"/>
    <lineage>
        <taxon>Eukaryota</taxon>
        <taxon>Metazoa</taxon>
        <taxon>Ecdysozoa</taxon>
        <taxon>Arthropoda</taxon>
        <taxon>Hexapoda</taxon>
        <taxon>Insecta</taxon>
        <taxon>Pterygota</taxon>
        <taxon>Neoptera</taxon>
        <taxon>Endopterygota</taxon>
        <taxon>Diptera</taxon>
        <taxon>Brachycera</taxon>
        <taxon>Muscomorpha</taxon>
        <taxon>Ephydroidea</taxon>
        <taxon>Drosophilidae</taxon>
        <taxon>Drosophila</taxon>
        <taxon>Sophophora</taxon>
    </lineage>
</organism>
<name>A0AAU9FKG1_DROMD</name>
<evidence type="ECO:0000256" key="3">
    <source>
        <dbReference type="ARBA" id="ARBA00023002"/>
    </source>
</evidence>
<keyword evidence="3 7" id="KW-0560">Oxidoreductase</keyword>
<protein>
    <recommendedName>
        <fullName evidence="7">Pyruvate dehydrogenase E1 component subunit alpha</fullName>
        <ecNumber evidence="7">1.2.4.1</ecNumber>
    </recommendedName>
</protein>
<dbReference type="EMBL" id="AP029264">
    <property type="protein sequence ID" value="BFF96287.1"/>
    <property type="molecule type" value="Genomic_DNA"/>
</dbReference>
<keyword evidence="5 7" id="KW-0670">Pyruvate</keyword>
<evidence type="ECO:0000256" key="7">
    <source>
        <dbReference type="RuleBase" id="RU361139"/>
    </source>
</evidence>
<dbReference type="PANTHER" id="PTHR11516:SF60">
    <property type="entry name" value="PYRUVATE DEHYDROGENASE E1 COMPONENT SUBUNIT ALPHA"/>
    <property type="match status" value="1"/>
</dbReference>
<accession>A0AAU9FKG1</accession>
<sequence>MFTLAGKISSRLVSRLLLRCSSAQPLAPCVEETEKSQSQPLPNASPQELPLGDEYRVVYLPKDFKLHRLNVGPARAVAIKKSQAMEYYRQQLTVRLLESAAARLYKEQLVRGFCHLYMGQEACAVGIRAAMRSTDKLITGYRVHGWAYMMGVSAQGVLAELTGRRSGCSGGKGGSMHMYGRNFYGGTGIVGDQVPLGAGVALTSKYLQDGGVCLALYGDGAANQGQVFECFNMALLWRLPMIFVCENNNYGMGTSSKRAAANVNYYTRGDLMPGIWVDGQDVLAVRSATEFAIKHAQQKGPILLELCTYRYGGHSMSDPGTSYRTREEIQKVRQQHDPIQGFGALCLEQQILTADELQEISQVARLELEVATRAARKDKEPPLSHLWRDVYSGVYEGKLRGVHPGIEV</sequence>
<keyword evidence="4 7" id="KW-0786">Thiamine pyrophosphate</keyword>
<evidence type="ECO:0000256" key="4">
    <source>
        <dbReference type="ARBA" id="ARBA00023052"/>
    </source>
</evidence>
<dbReference type="InterPro" id="IPR029061">
    <property type="entry name" value="THDP-binding"/>
</dbReference>
<keyword evidence="2" id="KW-0809">Transit peptide</keyword>
<evidence type="ECO:0000313" key="9">
    <source>
        <dbReference type="EMBL" id="BFF96287.1"/>
    </source>
</evidence>
<comment type="cofactor">
    <cofactor evidence="1 7">
        <name>thiamine diphosphate</name>
        <dbReference type="ChEBI" id="CHEBI:58937"/>
    </cofactor>
</comment>
<dbReference type="Gene3D" id="3.40.50.970">
    <property type="match status" value="1"/>
</dbReference>
<dbReference type="FunFam" id="3.40.50.970:FF:000013">
    <property type="entry name" value="Pyruvate dehydrogenase E1 component subunit alpha"/>
    <property type="match status" value="1"/>
</dbReference>
<dbReference type="PANTHER" id="PTHR11516">
    <property type="entry name" value="PYRUVATE DEHYDROGENASE E1 COMPONENT, ALPHA SUBUNIT BACTERIAL AND ORGANELLAR"/>
    <property type="match status" value="1"/>
</dbReference>
<dbReference type="InterPro" id="IPR001017">
    <property type="entry name" value="DH_E1"/>
</dbReference>
<evidence type="ECO:0000256" key="2">
    <source>
        <dbReference type="ARBA" id="ARBA00022946"/>
    </source>
</evidence>
<dbReference type="EC" id="1.2.4.1" evidence="7"/>
<dbReference type="Proteomes" id="UP001500889">
    <property type="component" value="Chromosome U"/>
</dbReference>
<comment type="catalytic activity">
    <reaction evidence="6 7">
        <text>N(6)-[(R)-lipoyl]-L-lysyl-[protein] + pyruvate + H(+) = N(6)-[(R)-S(8)-acetyldihydrolipoyl]-L-lysyl-[protein] + CO2</text>
        <dbReference type="Rhea" id="RHEA:19189"/>
        <dbReference type="Rhea" id="RHEA-COMP:10474"/>
        <dbReference type="Rhea" id="RHEA-COMP:10478"/>
        <dbReference type="ChEBI" id="CHEBI:15361"/>
        <dbReference type="ChEBI" id="CHEBI:15378"/>
        <dbReference type="ChEBI" id="CHEBI:16526"/>
        <dbReference type="ChEBI" id="CHEBI:83099"/>
        <dbReference type="ChEBI" id="CHEBI:83111"/>
        <dbReference type="EC" id="1.2.4.1"/>
    </reaction>
</comment>
<reference evidence="9 10" key="1">
    <citation type="submission" date="2024-02" db="EMBL/GenBank/DDBJ databases">
        <title>A chromosome-level genome assembly of Drosophila madeirensis, a fruit fly species endemic to Madeira island.</title>
        <authorList>
            <person name="Tomihara K."/>
            <person name="Llopart A."/>
            <person name="Yamamoto D."/>
        </authorList>
    </citation>
    <scope>NUCLEOTIDE SEQUENCE [LARGE SCALE GENOMIC DNA]</scope>
    <source>
        <strain evidence="9 10">RF1</strain>
    </source>
</reference>
<dbReference type="InterPro" id="IPR017597">
    <property type="entry name" value="Pyrv_DH_E1_asu_subgrp-y"/>
</dbReference>
<evidence type="ECO:0000313" key="10">
    <source>
        <dbReference type="Proteomes" id="UP001500889"/>
    </source>
</evidence>
<comment type="function">
    <text evidence="7">The pyruvate dehydrogenase complex catalyzes the overall conversion of pyruvate to acetyl-CoA and CO(2).</text>
</comment>
<proteinExistence type="predicted"/>
<dbReference type="Pfam" id="PF00676">
    <property type="entry name" value="E1_dh"/>
    <property type="match status" value="1"/>
</dbReference>
<gene>
    <name evidence="9" type="ORF">DMAD_13521</name>
</gene>
<dbReference type="SUPFAM" id="SSF52518">
    <property type="entry name" value="Thiamin diphosphate-binding fold (THDP-binding)"/>
    <property type="match status" value="1"/>
</dbReference>
<evidence type="ECO:0000256" key="6">
    <source>
        <dbReference type="ARBA" id="ARBA00051231"/>
    </source>
</evidence>
<feature type="domain" description="Dehydrogenase E1 component" evidence="8">
    <location>
        <begin position="93"/>
        <end position="382"/>
    </location>
</feature>
<dbReference type="GO" id="GO:0004739">
    <property type="term" value="F:pyruvate dehydrogenase (acetyl-transferring) activity"/>
    <property type="evidence" value="ECO:0007669"/>
    <property type="project" value="UniProtKB-UniRule"/>
</dbReference>
<evidence type="ECO:0000256" key="1">
    <source>
        <dbReference type="ARBA" id="ARBA00001964"/>
    </source>
</evidence>
<dbReference type="CDD" id="cd02000">
    <property type="entry name" value="TPP_E1_PDC_ADC_BCADC"/>
    <property type="match status" value="1"/>
</dbReference>
<evidence type="ECO:0000256" key="5">
    <source>
        <dbReference type="ARBA" id="ARBA00023317"/>
    </source>
</evidence>